<sequence length="365" mass="41577">MNDSKTEIPLSVDQESHLSRIAFKAPAFWENDPELWFFQIESQFLLAGISNDSTKFHAVIAALNSNILSCVRDLTLWLQRLPANLQQVLSVCKAPLDELTQIADKVHEVFGSDLTVASIETKSNQIELDVLKAEIADLKNMVKKLTVSAYSPNRNGYRSRSLTSSRGFDKNKARSKRLCWYHFHFGDKASKYLVTRNKFLIDSGTAMSCYPKRLTKFSVKQDLELYDANGSRISTNGIIQLELDFGLRRSFPWSFLVADVSDPIIGADFLERFELLIDVRNRRLLDGLASLFVRGTVKQVQSLDLTLVENNSPYNSILSKYTKCFSTNLQPSTLLMKAQFFIALRLKVRQFMLEPDVLILKSWLI</sequence>
<gene>
    <name evidence="2" type="primary">TY3B-I_507</name>
    <name evidence="2" type="ORF">TNCV_482451</name>
</gene>
<accession>A0A8X6S6X8</accession>
<organism evidence="2 3">
    <name type="scientific">Trichonephila clavipes</name>
    <name type="common">Golden silk orbweaver</name>
    <name type="synonym">Nephila clavipes</name>
    <dbReference type="NCBI Taxonomy" id="2585209"/>
    <lineage>
        <taxon>Eukaryota</taxon>
        <taxon>Metazoa</taxon>
        <taxon>Ecdysozoa</taxon>
        <taxon>Arthropoda</taxon>
        <taxon>Chelicerata</taxon>
        <taxon>Arachnida</taxon>
        <taxon>Araneae</taxon>
        <taxon>Araneomorphae</taxon>
        <taxon>Entelegynae</taxon>
        <taxon>Araneoidea</taxon>
        <taxon>Nephilidae</taxon>
        <taxon>Trichonephila</taxon>
    </lineage>
</organism>
<evidence type="ECO:0000313" key="2">
    <source>
        <dbReference type="EMBL" id="GFY06841.1"/>
    </source>
</evidence>
<dbReference type="EMBL" id="BMAU01021264">
    <property type="protein sequence ID" value="GFY06841.1"/>
    <property type="molecule type" value="Genomic_DNA"/>
</dbReference>
<evidence type="ECO:0000313" key="3">
    <source>
        <dbReference type="Proteomes" id="UP000887159"/>
    </source>
</evidence>
<feature type="domain" description="DUF7041" evidence="1">
    <location>
        <begin position="26"/>
        <end position="75"/>
    </location>
</feature>
<keyword evidence="3" id="KW-1185">Reference proteome</keyword>
<dbReference type="PANTHER" id="PTHR33327:SF3">
    <property type="entry name" value="RNA-DIRECTED DNA POLYMERASE"/>
    <property type="match status" value="1"/>
</dbReference>
<dbReference type="SUPFAM" id="SSF50630">
    <property type="entry name" value="Acid proteases"/>
    <property type="match status" value="1"/>
</dbReference>
<dbReference type="PANTHER" id="PTHR33327">
    <property type="entry name" value="ENDONUCLEASE"/>
    <property type="match status" value="1"/>
</dbReference>
<dbReference type="Gene3D" id="2.40.70.10">
    <property type="entry name" value="Acid Proteases"/>
    <property type="match status" value="1"/>
</dbReference>
<name>A0A8X6S6X8_TRICX</name>
<proteinExistence type="predicted"/>
<comment type="caution">
    <text evidence="2">The sequence shown here is derived from an EMBL/GenBank/DDBJ whole genome shotgun (WGS) entry which is preliminary data.</text>
</comment>
<evidence type="ECO:0000259" key="1">
    <source>
        <dbReference type="Pfam" id="PF23055"/>
    </source>
</evidence>
<dbReference type="InterPro" id="IPR021109">
    <property type="entry name" value="Peptidase_aspartic_dom_sf"/>
</dbReference>
<protein>
    <submittedName>
        <fullName evidence="2">Transposon Ty3-I Gag-Pol polyprotein</fullName>
    </submittedName>
</protein>
<dbReference type="Proteomes" id="UP000887159">
    <property type="component" value="Unassembled WGS sequence"/>
</dbReference>
<dbReference type="InterPro" id="IPR055469">
    <property type="entry name" value="DUF7041"/>
</dbReference>
<dbReference type="AlphaFoldDB" id="A0A8X6S6X8"/>
<dbReference type="Pfam" id="PF23055">
    <property type="entry name" value="DUF7041"/>
    <property type="match status" value="1"/>
</dbReference>
<reference evidence="2" key="1">
    <citation type="submission" date="2020-08" db="EMBL/GenBank/DDBJ databases">
        <title>Multicomponent nature underlies the extraordinary mechanical properties of spider dragline silk.</title>
        <authorList>
            <person name="Kono N."/>
            <person name="Nakamura H."/>
            <person name="Mori M."/>
            <person name="Yoshida Y."/>
            <person name="Ohtoshi R."/>
            <person name="Malay A.D."/>
            <person name="Moran D.A.P."/>
            <person name="Tomita M."/>
            <person name="Numata K."/>
            <person name="Arakawa K."/>
        </authorList>
    </citation>
    <scope>NUCLEOTIDE SEQUENCE</scope>
</reference>